<evidence type="ECO:0000313" key="12">
    <source>
        <dbReference type="Proteomes" id="UP000230750"/>
    </source>
</evidence>
<proteinExistence type="inferred from homology"/>
<dbReference type="GO" id="GO:0030182">
    <property type="term" value="P:neuron differentiation"/>
    <property type="evidence" value="ECO:0007669"/>
    <property type="project" value="TreeGrafter"/>
</dbReference>
<dbReference type="Gene3D" id="3.30.2460.20">
    <property type="match status" value="1"/>
</dbReference>
<evidence type="ECO:0000256" key="9">
    <source>
        <dbReference type="RuleBase" id="RU003500"/>
    </source>
</evidence>
<dbReference type="Proteomes" id="UP000230750">
    <property type="component" value="Unassembled WGS sequence"/>
</dbReference>
<keyword evidence="4" id="KW-0964">Secreted</keyword>
<dbReference type="PANTHER" id="PTHR12027:SF70">
    <property type="entry name" value="PROTEIN WNT-16"/>
    <property type="match status" value="1"/>
</dbReference>
<dbReference type="FunFam" id="3.30.2460.20:FF:000001">
    <property type="entry name" value="Wnt homolog"/>
    <property type="match status" value="1"/>
</dbReference>
<evidence type="ECO:0000256" key="5">
    <source>
        <dbReference type="ARBA" id="ARBA00022530"/>
    </source>
</evidence>
<evidence type="ECO:0000256" key="8">
    <source>
        <dbReference type="ARBA" id="ARBA00023288"/>
    </source>
</evidence>
<evidence type="ECO:0000256" key="4">
    <source>
        <dbReference type="ARBA" id="ARBA00022525"/>
    </source>
</evidence>
<dbReference type="PANTHER" id="PTHR12027">
    <property type="entry name" value="WNT RELATED"/>
    <property type="match status" value="1"/>
</dbReference>
<dbReference type="InterPro" id="IPR005817">
    <property type="entry name" value="Wnt"/>
</dbReference>
<evidence type="ECO:0000256" key="1">
    <source>
        <dbReference type="ARBA" id="ARBA00004498"/>
    </source>
</evidence>
<organism evidence="11 12">
    <name type="scientific">Stichopus japonicus</name>
    <name type="common">Sea cucumber</name>
    <dbReference type="NCBI Taxonomy" id="307972"/>
    <lineage>
        <taxon>Eukaryota</taxon>
        <taxon>Metazoa</taxon>
        <taxon>Echinodermata</taxon>
        <taxon>Eleutherozoa</taxon>
        <taxon>Echinozoa</taxon>
        <taxon>Holothuroidea</taxon>
        <taxon>Aspidochirotacea</taxon>
        <taxon>Aspidochirotida</taxon>
        <taxon>Stichopodidae</taxon>
        <taxon>Apostichopus</taxon>
    </lineage>
</organism>
<dbReference type="GO" id="GO:0045165">
    <property type="term" value="P:cell fate commitment"/>
    <property type="evidence" value="ECO:0007669"/>
    <property type="project" value="TreeGrafter"/>
</dbReference>
<dbReference type="Pfam" id="PF00110">
    <property type="entry name" value="wnt"/>
    <property type="match status" value="1"/>
</dbReference>
<dbReference type="GO" id="GO:0005615">
    <property type="term" value="C:extracellular space"/>
    <property type="evidence" value="ECO:0007669"/>
    <property type="project" value="TreeGrafter"/>
</dbReference>
<keyword evidence="3 9" id="KW-0217">Developmental protein</keyword>
<keyword evidence="12" id="KW-1185">Reference proteome</keyword>
<dbReference type="STRING" id="307972.A0A2G8LF30"/>
<keyword evidence="6 9" id="KW-0879">Wnt signaling pathway</keyword>
<reference evidence="11 12" key="1">
    <citation type="journal article" date="2017" name="PLoS Biol.">
        <title>The sea cucumber genome provides insights into morphological evolution and visceral regeneration.</title>
        <authorList>
            <person name="Zhang X."/>
            <person name="Sun L."/>
            <person name="Yuan J."/>
            <person name="Sun Y."/>
            <person name="Gao Y."/>
            <person name="Zhang L."/>
            <person name="Li S."/>
            <person name="Dai H."/>
            <person name="Hamel J.F."/>
            <person name="Liu C."/>
            <person name="Yu Y."/>
            <person name="Liu S."/>
            <person name="Lin W."/>
            <person name="Guo K."/>
            <person name="Jin S."/>
            <person name="Xu P."/>
            <person name="Storey K.B."/>
            <person name="Huan P."/>
            <person name="Zhang T."/>
            <person name="Zhou Y."/>
            <person name="Zhang J."/>
            <person name="Lin C."/>
            <person name="Li X."/>
            <person name="Xing L."/>
            <person name="Huo D."/>
            <person name="Sun M."/>
            <person name="Wang L."/>
            <person name="Mercier A."/>
            <person name="Li F."/>
            <person name="Yang H."/>
            <person name="Xiang J."/>
        </authorList>
    </citation>
    <scope>NUCLEOTIDE SEQUENCE [LARGE SCALE GENOMIC DNA]</scope>
    <source>
        <strain evidence="11">Shaxun</strain>
        <tissue evidence="11">Muscle</tissue>
    </source>
</reference>
<keyword evidence="8" id="KW-0449">Lipoprotein</keyword>
<keyword evidence="7" id="KW-1015">Disulfide bond</keyword>
<evidence type="ECO:0000256" key="10">
    <source>
        <dbReference type="SAM" id="MobiDB-lite"/>
    </source>
</evidence>
<comment type="similarity">
    <text evidence="2 9">Belongs to the Wnt family.</text>
</comment>
<comment type="subcellular location">
    <subcellularLocation>
        <location evidence="1 9">Secreted</location>
        <location evidence="1 9">Extracellular space</location>
        <location evidence="1 9">Extracellular matrix</location>
    </subcellularLocation>
</comment>
<evidence type="ECO:0000256" key="7">
    <source>
        <dbReference type="ARBA" id="ARBA00023157"/>
    </source>
</evidence>
<gene>
    <name evidence="11" type="ORF">BSL78_04286</name>
</gene>
<comment type="function">
    <text evidence="9">Ligand for members of the frizzled family of seven transmembrane receptors.</text>
</comment>
<dbReference type="InterPro" id="IPR043158">
    <property type="entry name" value="Wnt_C"/>
</dbReference>
<evidence type="ECO:0000313" key="11">
    <source>
        <dbReference type="EMBL" id="PIK58827.1"/>
    </source>
</evidence>
<protein>
    <recommendedName>
        <fullName evidence="9">Protein Wnt</fullName>
    </recommendedName>
</protein>
<dbReference type="GO" id="GO:0060070">
    <property type="term" value="P:canonical Wnt signaling pathway"/>
    <property type="evidence" value="ECO:0007669"/>
    <property type="project" value="TreeGrafter"/>
</dbReference>
<dbReference type="GO" id="GO:0005125">
    <property type="term" value="F:cytokine activity"/>
    <property type="evidence" value="ECO:0007669"/>
    <property type="project" value="TreeGrafter"/>
</dbReference>
<name>A0A2G8LF30_STIJA</name>
<evidence type="ECO:0000256" key="6">
    <source>
        <dbReference type="ARBA" id="ARBA00022687"/>
    </source>
</evidence>
<dbReference type="GO" id="GO:0005109">
    <property type="term" value="F:frizzled binding"/>
    <property type="evidence" value="ECO:0007669"/>
    <property type="project" value="TreeGrafter"/>
</dbReference>
<feature type="region of interest" description="Disordered" evidence="10">
    <location>
        <begin position="50"/>
        <end position="70"/>
    </location>
</feature>
<evidence type="ECO:0000256" key="3">
    <source>
        <dbReference type="ARBA" id="ARBA00022473"/>
    </source>
</evidence>
<accession>A0A2G8LF30</accession>
<dbReference type="EMBL" id="MRZV01000101">
    <property type="protein sequence ID" value="PIK58827.1"/>
    <property type="molecule type" value="Genomic_DNA"/>
</dbReference>
<dbReference type="OrthoDB" id="5945655at2759"/>
<evidence type="ECO:0000256" key="2">
    <source>
        <dbReference type="ARBA" id="ARBA00005683"/>
    </source>
</evidence>
<sequence>MKTACRCHGPSSSCTLKTCWKSMPNMRKIGDFIKDRYQSSIHVTFKKKKGKLKPQKGMRERRSIKKDSMVHISQSPSFCRHDSAQGILGTKGRECNSTNDGPNSCHRLCCGRGYNMQEERIVDTKCNCQFVWCCKVKCQTCEHVREVTTCK</sequence>
<feature type="compositionally biased region" description="Basic and acidic residues" evidence="10">
    <location>
        <begin position="57"/>
        <end position="69"/>
    </location>
</feature>
<keyword evidence="5" id="KW-0272">Extracellular matrix</keyword>
<comment type="caution">
    <text evidence="11">The sequence shown here is derived from an EMBL/GenBank/DDBJ whole genome shotgun (WGS) entry which is preliminary data.</text>
</comment>
<dbReference type="AlphaFoldDB" id="A0A2G8LF30"/>
<dbReference type="PRINTS" id="PR01349">
    <property type="entry name" value="WNTPROTEIN"/>
</dbReference>
<dbReference type="SMART" id="SM00097">
    <property type="entry name" value="WNT1"/>
    <property type="match status" value="1"/>
</dbReference>